<feature type="domain" description="LysM" evidence="3">
    <location>
        <begin position="30"/>
        <end position="74"/>
    </location>
</feature>
<evidence type="ECO:0000313" key="5">
    <source>
        <dbReference type="Proteomes" id="UP000249645"/>
    </source>
</evidence>
<dbReference type="InterPro" id="IPR036779">
    <property type="entry name" value="LysM_dom_sf"/>
</dbReference>
<dbReference type="AlphaFoldDB" id="A0A2W5FAF6"/>
<comment type="caution">
    <text evidence="4">The sequence shown here is derived from an EMBL/GenBank/DDBJ whole genome shotgun (WGS) entry which is preliminary data.</text>
</comment>
<dbReference type="GO" id="GO:0008932">
    <property type="term" value="F:lytic endotransglycosylase activity"/>
    <property type="evidence" value="ECO:0007669"/>
    <property type="project" value="TreeGrafter"/>
</dbReference>
<dbReference type="SUPFAM" id="SSF54106">
    <property type="entry name" value="LysM domain"/>
    <property type="match status" value="2"/>
</dbReference>
<reference evidence="4 5" key="1">
    <citation type="submission" date="2017-11" db="EMBL/GenBank/DDBJ databases">
        <title>Infants hospitalized years apart are colonized by the same room-sourced microbial strains.</title>
        <authorList>
            <person name="Brooks B."/>
            <person name="Olm M.R."/>
            <person name="Firek B.A."/>
            <person name="Baker R."/>
            <person name="Thomas B.C."/>
            <person name="Morowitz M.J."/>
            <person name="Banfield J.F."/>
        </authorList>
    </citation>
    <scope>NUCLEOTIDE SEQUENCE [LARGE SCALE GENOMIC DNA]</scope>
    <source>
        <strain evidence="4">S2_009_000_R2_76</strain>
    </source>
</reference>
<name>A0A2W5FAF6_9SPHI</name>
<dbReference type="EMBL" id="QFOI01000006">
    <property type="protein sequence ID" value="PZP52348.1"/>
    <property type="molecule type" value="Genomic_DNA"/>
</dbReference>
<accession>A0A2W5FAF6</accession>
<evidence type="ECO:0000313" key="4">
    <source>
        <dbReference type="EMBL" id="PZP52348.1"/>
    </source>
</evidence>
<feature type="domain" description="LysM" evidence="3">
    <location>
        <begin position="108"/>
        <end position="151"/>
    </location>
</feature>
<gene>
    <name evidence="4" type="ORF">DI598_00840</name>
</gene>
<dbReference type="PANTHER" id="PTHR33734:SF22">
    <property type="entry name" value="MEMBRANE-BOUND LYTIC MUREIN TRANSGLYCOSYLASE D"/>
    <property type="match status" value="1"/>
</dbReference>
<sequence>MKKYRIIILSTGLLVASIFSHKQVFAQQATKHTVQAGETLTKIANSYGTTVGDIMRFNGMNTQSKLEVGQSIKIPPAGVHIIGKASNEESTETSTPAVTPIDTKGPAKTHTVVAGESLYKISKTYNVSVPDLKKWNNLSTNSIKVGQVLQMGPSTASSTSTPEKSTVAEVADVPETSTSGVIMANNANTKPSTDVKKKAKDSLQTISSETTTLASNNGGSFANAFGQDVDNMTLADVKGKAKVFKSQSGWSDQKFYIMMNDVTPGAIVKVTYGSSSVFAKVLWNLIDTKENTGLAFRISDATASALGISGDTFDLKVDYYK</sequence>
<feature type="signal peptide" evidence="2">
    <location>
        <begin position="1"/>
        <end position="26"/>
    </location>
</feature>
<dbReference type="Proteomes" id="UP000249645">
    <property type="component" value="Unassembled WGS sequence"/>
</dbReference>
<evidence type="ECO:0000259" key="3">
    <source>
        <dbReference type="PROSITE" id="PS51782"/>
    </source>
</evidence>
<dbReference type="PANTHER" id="PTHR33734">
    <property type="entry name" value="LYSM DOMAIN-CONTAINING GPI-ANCHORED PROTEIN 2"/>
    <property type="match status" value="1"/>
</dbReference>
<dbReference type="InterPro" id="IPR018392">
    <property type="entry name" value="LysM"/>
</dbReference>
<dbReference type="Gene3D" id="3.10.350.10">
    <property type="entry name" value="LysM domain"/>
    <property type="match status" value="2"/>
</dbReference>
<dbReference type="Pfam" id="PF01476">
    <property type="entry name" value="LysM"/>
    <property type="match status" value="2"/>
</dbReference>
<dbReference type="CDD" id="cd00118">
    <property type="entry name" value="LysM"/>
    <property type="match status" value="2"/>
</dbReference>
<dbReference type="PROSITE" id="PS51782">
    <property type="entry name" value="LYSM"/>
    <property type="match status" value="2"/>
</dbReference>
<feature type="chain" id="PRO_5016041325" description="LysM domain-containing protein" evidence="2">
    <location>
        <begin position="27"/>
        <end position="321"/>
    </location>
</feature>
<evidence type="ECO:0000256" key="1">
    <source>
        <dbReference type="SAM" id="MobiDB-lite"/>
    </source>
</evidence>
<proteinExistence type="predicted"/>
<evidence type="ECO:0000256" key="2">
    <source>
        <dbReference type="SAM" id="SignalP"/>
    </source>
</evidence>
<dbReference type="SMART" id="SM00257">
    <property type="entry name" value="LysM"/>
    <property type="match status" value="2"/>
</dbReference>
<keyword evidence="2" id="KW-0732">Signal</keyword>
<organism evidence="4 5">
    <name type="scientific">Pseudopedobacter saltans</name>
    <dbReference type="NCBI Taxonomy" id="151895"/>
    <lineage>
        <taxon>Bacteria</taxon>
        <taxon>Pseudomonadati</taxon>
        <taxon>Bacteroidota</taxon>
        <taxon>Sphingobacteriia</taxon>
        <taxon>Sphingobacteriales</taxon>
        <taxon>Sphingobacteriaceae</taxon>
        <taxon>Pseudopedobacter</taxon>
    </lineage>
</organism>
<protein>
    <recommendedName>
        <fullName evidence="3">LysM domain-containing protein</fullName>
    </recommendedName>
</protein>
<feature type="region of interest" description="Disordered" evidence="1">
    <location>
        <begin position="86"/>
        <end position="107"/>
    </location>
</feature>